<accession>A0AAV4T3W1</accession>
<feature type="transmembrane region" description="Helical" evidence="1">
    <location>
        <begin position="34"/>
        <end position="55"/>
    </location>
</feature>
<proteinExistence type="predicted"/>
<keyword evidence="1" id="KW-0472">Membrane</keyword>
<reference evidence="2 3" key="1">
    <citation type="submission" date="2021-06" db="EMBL/GenBank/DDBJ databases">
        <title>Caerostris darwini draft genome.</title>
        <authorList>
            <person name="Kono N."/>
            <person name="Arakawa K."/>
        </authorList>
    </citation>
    <scope>NUCLEOTIDE SEQUENCE [LARGE SCALE GENOMIC DNA]</scope>
</reference>
<name>A0AAV4T3W1_9ARAC</name>
<evidence type="ECO:0000313" key="2">
    <source>
        <dbReference type="EMBL" id="GIY38568.1"/>
    </source>
</evidence>
<sequence>MVISRSPEISDRKSSQEGNEHFLAIYSDFPPFRAVIHILPILLFLFICSIPSIPAKALCRPGGQRGFSLGDGCPRARNHFLNGRKGGICQEKDNVNSDRGGKRLKISTDHATDGHACIQRLDE</sequence>
<gene>
    <name evidence="2" type="ORF">CDAR_399421</name>
</gene>
<keyword evidence="3" id="KW-1185">Reference proteome</keyword>
<evidence type="ECO:0000313" key="3">
    <source>
        <dbReference type="Proteomes" id="UP001054837"/>
    </source>
</evidence>
<keyword evidence="1" id="KW-1133">Transmembrane helix</keyword>
<dbReference type="EMBL" id="BPLQ01008641">
    <property type="protein sequence ID" value="GIY38568.1"/>
    <property type="molecule type" value="Genomic_DNA"/>
</dbReference>
<protein>
    <submittedName>
        <fullName evidence="2">Uncharacterized protein</fullName>
    </submittedName>
</protein>
<keyword evidence="1" id="KW-0812">Transmembrane</keyword>
<evidence type="ECO:0000256" key="1">
    <source>
        <dbReference type="SAM" id="Phobius"/>
    </source>
</evidence>
<dbReference type="Proteomes" id="UP001054837">
    <property type="component" value="Unassembled WGS sequence"/>
</dbReference>
<dbReference type="AlphaFoldDB" id="A0AAV4T3W1"/>
<comment type="caution">
    <text evidence="2">The sequence shown here is derived from an EMBL/GenBank/DDBJ whole genome shotgun (WGS) entry which is preliminary data.</text>
</comment>
<organism evidence="2 3">
    <name type="scientific">Caerostris darwini</name>
    <dbReference type="NCBI Taxonomy" id="1538125"/>
    <lineage>
        <taxon>Eukaryota</taxon>
        <taxon>Metazoa</taxon>
        <taxon>Ecdysozoa</taxon>
        <taxon>Arthropoda</taxon>
        <taxon>Chelicerata</taxon>
        <taxon>Arachnida</taxon>
        <taxon>Araneae</taxon>
        <taxon>Araneomorphae</taxon>
        <taxon>Entelegynae</taxon>
        <taxon>Araneoidea</taxon>
        <taxon>Araneidae</taxon>
        <taxon>Caerostris</taxon>
    </lineage>
</organism>